<dbReference type="Proteomes" id="UP000184047">
    <property type="component" value="Unassembled WGS sequence"/>
</dbReference>
<evidence type="ECO:0000313" key="2">
    <source>
        <dbReference type="EMBL" id="SHG55472.1"/>
    </source>
</evidence>
<dbReference type="OrthoDB" id="1251128at2"/>
<feature type="chain" id="PRO_5009911753" evidence="1">
    <location>
        <begin position="20"/>
        <end position="295"/>
    </location>
</feature>
<dbReference type="EMBL" id="FQWT01000001">
    <property type="protein sequence ID" value="SHG55472.1"/>
    <property type="molecule type" value="Genomic_DNA"/>
</dbReference>
<reference evidence="3" key="1">
    <citation type="submission" date="2016-11" db="EMBL/GenBank/DDBJ databases">
        <authorList>
            <person name="Varghese N."/>
            <person name="Submissions S."/>
        </authorList>
    </citation>
    <scope>NUCLEOTIDE SEQUENCE [LARGE SCALE GENOMIC DNA]</scope>
    <source>
        <strain evidence="3">DSM 19055</strain>
    </source>
</reference>
<keyword evidence="1" id="KW-0732">Signal</keyword>
<sequence>MKNKIIQFALLSIGLNTFAQVGINTTSPASTIDVNGSFATPYRTLPVSSESESTLTDTDYYINYTGSSDYTLHLPSANTTLPFKGREYVVRNPTDKILTVIPVGSEKIDIAGSESSSISVPKGYVASFKNTGNTSGTTWVLTSLSLSGLPEDQKILKYAAKTTTPINASTPTESETCIGVLCIRFAGTSPSGYQSGGRFQVKFDTQTNYSFSRWLFGAGANATSGAGGYGRGNIAANTWLDLDADGLNPSNDDMTSYIISAISPQKMYRVNTILSSDKSNPSTQSVVKIFIEELE</sequence>
<gene>
    <name evidence="2" type="ORF">SAMN05421866_0812</name>
</gene>
<evidence type="ECO:0000256" key="1">
    <source>
        <dbReference type="SAM" id="SignalP"/>
    </source>
</evidence>
<evidence type="ECO:0000313" key="3">
    <source>
        <dbReference type="Proteomes" id="UP000184047"/>
    </source>
</evidence>
<organism evidence="2 3">
    <name type="scientific">Chryseobacterium oranimense</name>
    <dbReference type="NCBI Taxonomy" id="421058"/>
    <lineage>
        <taxon>Bacteria</taxon>
        <taxon>Pseudomonadati</taxon>
        <taxon>Bacteroidota</taxon>
        <taxon>Flavobacteriia</taxon>
        <taxon>Flavobacteriales</taxon>
        <taxon>Weeksellaceae</taxon>
        <taxon>Chryseobacterium group</taxon>
        <taxon>Chryseobacterium</taxon>
    </lineage>
</organism>
<proteinExistence type="predicted"/>
<accession>A0A1M5KRI7</accession>
<dbReference type="RefSeq" id="WP_073060368.1">
    <property type="nucleotide sequence ID" value="NZ_FQWT01000001.1"/>
</dbReference>
<name>A0A1M5KRI7_9FLAO</name>
<protein>
    <submittedName>
        <fullName evidence="2">Uncharacterized protein</fullName>
    </submittedName>
</protein>
<feature type="signal peptide" evidence="1">
    <location>
        <begin position="1"/>
        <end position="19"/>
    </location>
</feature>
<dbReference type="AlphaFoldDB" id="A0A1M5KRI7"/>
<keyword evidence="3" id="KW-1185">Reference proteome</keyword>